<reference evidence="1 2" key="1">
    <citation type="journal article" date="2009" name="PLoS Genet.">
        <title>Genomic analysis of the basal lineage fungus Rhizopus oryzae reveals a whole-genome duplication.</title>
        <authorList>
            <person name="Ma L.-J."/>
            <person name="Ibrahim A.S."/>
            <person name="Skory C."/>
            <person name="Grabherr M.G."/>
            <person name="Burger G."/>
            <person name="Butler M."/>
            <person name="Elias M."/>
            <person name="Idnurm A."/>
            <person name="Lang B.F."/>
            <person name="Sone T."/>
            <person name="Abe A."/>
            <person name="Calvo S.E."/>
            <person name="Corrochano L.M."/>
            <person name="Engels R."/>
            <person name="Fu J."/>
            <person name="Hansberg W."/>
            <person name="Kim J.-M."/>
            <person name="Kodira C.D."/>
            <person name="Koehrsen M.J."/>
            <person name="Liu B."/>
            <person name="Miranda-Saavedra D."/>
            <person name="O'Leary S."/>
            <person name="Ortiz-Castellanos L."/>
            <person name="Poulter R."/>
            <person name="Rodriguez-Romero J."/>
            <person name="Ruiz-Herrera J."/>
            <person name="Shen Y.-Q."/>
            <person name="Zeng Q."/>
            <person name="Galagan J."/>
            <person name="Birren B.W."/>
            <person name="Cuomo C.A."/>
            <person name="Wickes B.L."/>
        </authorList>
    </citation>
    <scope>NUCLEOTIDE SEQUENCE [LARGE SCALE GENOMIC DNA]</scope>
    <source>
        <strain evidence="2">RA 99-880 / ATCC MYA-4621 / FGSC 9543 / NRRL 43880</strain>
    </source>
</reference>
<dbReference type="GeneID" id="93607746"/>
<dbReference type="Proteomes" id="UP000009138">
    <property type="component" value="Unassembled WGS sequence"/>
</dbReference>
<name>I1BIP0_RHIO9</name>
<sequence>MSPYTRVSRTRLHFGSTINHAFSDVSKIRKLEFYLIIHPCVDNTLSLSKVPHSTLAFLS</sequence>
<evidence type="ECO:0000313" key="1">
    <source>
        <dbReference type="EMBL" id="EIE76070.1"/>
    </source>
</evidence>
<keyword evidence="2" id="KW-1185">Reference proteome</keyword>
<dbReference type="InParanoid" id="I1BIP0"/>
<accession>I1BIP0</accession>
<gene>
    <name evidence="1" type="ORF">RO3G_00774</name>
</gene>
<dbReference type="VEuPathDB" id="FungiDB:RO3G_00774"/>
<proteinExistence type="predicted"/>
<dbReference type="RefSeq" id="XP_067511466.1">
    <property type="nucleotide sequence ID" value="XM_067655365.1"/>
</dbReference>
<evidence type="ECO:0000313" key="2">
    <source>
        <dbReference type="Proteomes" id="UP000009138"/>
    </source>
</evidence>
<protein>
    <submittedName>
        <fullName evidence="1">Uncharacterized protein</fullName>
    </submittedName>
</protein>
<dbReference type="EMBL" id="CH476732">
    <property type="protein sequence ID" value="EIE76070.1"/>
    <property type="molecule type" value="Genomic_DNA"/>
</dbReference>
<organism evidence="1 2">
    <name type="scientific">Rhizopus delemar (strain RA 99-880 / ATCC MYA-4621 / FGSC 9543 / NRRL 43880)</name>
    <name type="common">Mucormycosis agent</name>
    <name type="synonym">Rhizopus arrhizus var. delemar</name>
    <dbReference type="NCBI Taxonomy" id="246409"/>
    <lineage>
        <taxon>Eukaryota</taxon>
        <taxon>Fungi</taxon>
        <taxon>Fungi incertae sedis</taxon>
        <taxon>Mucoromycota</taxon>
        <taxon>Mucoromycotina</taxon>
        <taxon>Mucoromycetes</taxon>
        <taxon>Mucorales</taxon>
        <taxon>Mucorineae</taxon>
        <taxon>Rhizopodaceae</taxon>
        <taxon>Rhizopus</taxon>
    </lineage>
</organism>
<dbReference type="AlphaFoldDB" id="I1BIP0"/>